<protein>
    <recommendedName>
        <fullName evidence="3">GLPGLI family protein</fullName>
    </recommendedName>
</protein>
<evidence type="ECO:0008006" key="3">
    <source>
        <dbReference type="Google" id="ProtNLM"/>
    </source>
</evidence>
<name>N1WW38_9FLAO</name>
<proteinExistence type="predicted"/>
<dbReference type="PATRIC" id="fig|1189619.4.peg.1272"/>
<gene>
    <name evidence="1" type="ORF">pgond44_06155</name>
</gene>
<dbReference type="InterPro" id="IPR005901">
    <property type="entry name" value="GLPGLI"/>
</dbReference>
<organism evidence="1 2">
    <name type="scientific">Psychroflexus gondwanensis ACAM 44</name>
    <dbReference type="NCBI Taxonomy" id="1189619"/>
    <lineage>
        <taxon>Bacteria</taxon>
        <taxon>Pseudomonadati</taxon>
        <taxon>Bacteroidota</taxon>
        <taxon>Flavobacteriia</taxon>
        <taxon>Flavobacteriales</taxon>
        <taxon>Flavobacteriaceae</taxon>
        <taxon>Psychroflexus</taxon>
    </lineage>
</organism>
<dbReference type="RefSeq" id="WP_003438482.1">
    <property type="nucleotide sequence ID" value="NZ_APLF01000005.1"/>
</dbReference>
<dbReference type="EMBL" id="APLF01000005">
    <property type="protein sequence ID" value="EMY81412.1"/>
    <property type="molecule type" value="Genomic_DNA"/>
</dbReference>
<dbReference type="Pfam" id="PF09697">
    <property type="entry name" value="Porph_ging"/>
    <property type="match status" value="1"/>
</dbReference>
<keyword evidence="2" id="KW-1185">Reference proteome</keyword>
<evidence type="ECO:0000313" key="1">
    <source>
        <dbReference type="EMBL" id="EMY81412.1"/>
    </source>
</evidence>
<reference evidence="1 2" key="1">
    <citation type="journal article" date="2014" name="Genome Biol. Evol.">
        <title>Extensive gene acquisition in the extremely psychrophilic bacterial species Psychroflexus torquis and the link to sea-ice ecosystem specialism.</title>
        <authorList>
            <person name="Feng S."/>
            <person name="Powell S.M."/>
            <person name="Wilson R."/>
            <person name="Bowman J.P."/>
        </authorList>
    </citation>
    <scope>NUCLEOTIDE SEQUENCE [LARGE SCALE GENOMIC DNA]</scope>
    <source>
        <strain evidence="1 2">ACAM 44</strain>
    </source>
</reference>
<sequence>MVRNINNLLLYVFLLALFFSTTQLYSQETVEVHVRYNFIHQKEKNSVDAEVPFEETVILSVAQKSSRYVAERRYNSINKAKESKSQSSNASNAGSTIVVSGGPLLLVNETGTLMREEIMKNFDDDELVLTGGIGFKSYRVTTDIPKIEWEIKTDTKTIGDISCQKAIGKYAGRTYNAWFAPSLPFNDGPWKLSGLPGLILEAVDDKEEVKFIFKELSKNTDKQKEKVISFNQDSSDIPTKLKSYNRLKTAFESDPVGVAKAQFPNVRIGISNPKKNASNLKIKNYNPLELELK</sequence>
<comment type="caution">
    <text evidence="1">The sequence shown here is derived from an EMBL/GenBank/DDBJ whole genome shotgun (WGS) entry which is preliminary data.</text>
</comment>
<accession>N1WW38</accession>
<dbReference type="NCBIfam" id="TIGR01200">
    <property type="entry name" value="GLPGLI"/>
    <property type="match status" value="1"/>
</dbReference>
<dbReference type="eggNOG" id="ENOG5032U74">
    <property type="taxonomic scope" value="Bacteria"/>
</dbReference>
<dbReference type="AlphaFoldDB" id="N1WW38"/>
<evidence type="ECO:0000313" key="2">
    <source>
        <dbReference type="Proteomes" id="UP000012317"/>
    </source>
</evidence>
<dbReference type="Proteomes" id="UP000012317">
    <property type="component" value="Unassembled WGS sequence"/>
</dbReference>
<dbReference type="STRING" id="1189619.pgond44_06155"/>